<name>A0ABP1NIB9_XYLVO</name>
<dbReference type="InterPro" id="IPR006149">
    <property type="entry name" value="EB_dom"/>
</dbReference>
<keyword evidence="3" id="KW-1185">Reference proteome</keyword>
<comment type="caution">
    <text evidence="2">The sequence shown here is derived from an EMBL/GenBank/DDBJ whole genome shotgun (WGS) entry which is preliminary data.</text>
</comment>
<protein>
    <recommendedName>
        <fullName evidence="1">EB domain-containing protein</fullName>
    </recommendedName>
</protein>
<proteinExistence type="predicted"/>
<accession>A0ABP1NIB9</accession>
<reference evidence="2 3" key="1">
    <citation type="submission" date="2024-08" db="EMBL/GenBank/DDBJ databases">
        <authorList>
            <person name="Will J Nash"/>
            <person name="Angela Man"/>
            <person name="Seanna McTaggart"/>
            <person name="Kendall Baker"/>
            <person name="Tom Barker"/>
            <person name="Leah Catchpole"/>
            <person name="Alex Durrant"/>
            <person name="Karim Gharbi"/>
            <person name="Naomi Irish"/>
            <person name="Gemy Kaithakottil"/>
            <person name="Debby Ku"/>
            <person name="Aaliyah Providence"/>
            <person name="Felix Shaw"/>
            <person name="David Swarbreck"/>
            <person name="Chris Watkins"/>
            <person name="Ann M. McCartney"/>
            <person name="Giulio Formenti"/>
            <person name="Alice Mouton"/>
            <person name="Noel Vella"/>
            <person name="Bjorn M von Reumont"/>
            <person name="Adriana Vella"/>
            <person name="Wilfried Haerty"/>
        </authorList>
    </citation>
    <scope>NUCLEOTIDE SEQUENCE [LARGE SCALE GENOMIC DNA]</scope>
</reference>
<dbReference type="EMBL" id="CAXAJV020001289">
    <property type="protein sequence ID" value="CAL7939271.1"/>
    <property type="molecule type" value="Genomic_DNA"/>
</dbReference>
<dbReference type="PANTHER" id="PTHR39069">
    <property type="entry name" value="ECDYSONE-INDUCIBLE GENE E1, ISOFORM A"/>
    <property type="match status" value="1"/>
</dbReference>
<dbReference type="Pfam" id="PF01683">
    <property type="entry name" value="EB"/>
    <property type="match status" value="1"/>
</dbReference>
<evidence type="ECO:0000259" key="1">
    <source>
        <dbReference type="Pfam" id="PF01683"/>
    </source>
</evidence>
<evidence type="ECO:0000313" key="2">
    <source>
        <dbReference type="EMBL" id="CAL7939271.1"/>
    </source>
</evidence>
<feature type="domain" description="EB" evidence="1">
    <location>
        <begin position="115"/>
        <end position="168"/>
    </location>
</feature>
<organism evidence="2 3">
    <name type="scientific">Xylocopa violacea</name>
    <name type="common">Violet carpenter bee</name>
    <name type="synonym">Apis violacea</name>
    <dbReference type="NCBI Taxonomy" id="135666"/>
    <lineage>
        <taxon>Eukaryota</taxon>
        <taxon>Metazoa</taxon>
        <taxon>Ecdysozoa</taxon>
        <taxon>Arthropoda</taxon>
        <taxon>Hexapoda</taxon>
        <taxon>Insecta</taxon>
        <taxon>Pterygota</taxon>
        <taxon>Neoptera</taxon>
        <taxon>Endopterygota</taxon>
        <taxon>Hymenoptera</taxon>
        <taxon>Apocrita</taxon>
        <taxon>Aculeata</taxon>
        <taxon>Apoidea</taxon>
        <taxon>Anthophila</taxon>
        <taxon>Apidae</taxon>
        <taxon>Xylocopa</taxon>
        <taxon>Xylocopa</taxon>
    </lineage>
</organism>
<dbReference type="PANTHER" id="PTHR39069:SF8">
    <property type="entry name" value="FI17111P1"/>
    <property type="match status" value="1"/>
</dbReference>
<sequence>MLDREPILSFASKMEKRRLFLPLLLVHAIVLHRAITTEQFDPPIPCQTANDCVGLSNSLKDASCKNGYCACKYGDEIKNCSSTITGTPMSRGCRINQDCAFNNSICNTTISQCDCQREYVLSSNKKVCLKKAEGLDFPCAEDKQCLAFVSNTTCRHGQCNCVPGYHQYARNACYKTIDFGKPCDRTEECGHVSGAVCTENRVCDCPEATEISENRDRCLPVAREILDTCTEDVQCSKTFPNALCVDRSCNCRANYHFEPEIGQCLVDRGFDENCANTYECYQQENENDTRKALRCVGNVCVCAENYQRERDRCVNEGKWNYSHFSTSPYPFPVCSRFERDFMFQARASSHRFC</sequence>
<evidence type="ECO:0000313" key="3">
    <source>
        <dbReference type="Proteomes" id="UP001642520"/>
    </source>
</evidence>
<gene>
    <name evidence="2" type="ORF">XYLVIOL_LOCUS3777</name>
</gene>
<dbReference type="Proteomes" id="UP001642520">
    <property type="component" value="Unassembled WGS sequence"/>
</dbReference>